<evidence type="ECO:0000259" key="2">
    <source>
        <dbReference type="SMART" id="SM00062"/>
    </source>
</evidence>
<dbReference type="Pfam" id="PF00497">
    <property type="entry name" value="SBP_bac_3"/>
    <property type="match status" value="1"/>
</dbReference>
<dbReference type="RefSeq" id="WP_106226799.1">
    <property type="nucleotide sequence ID" value="NZ_PVTV01000011.1"/>
</dbReference>
<dbReference type="Proteomes" id="UP000238308">
    <property type="component" value="Unassembled WGS sequence"/>
</dbReference>
<feature type="domain" description="Solute-binding protein family 3/N-terminal" evidence="2">
    <location>
        <begin position="16"/>
        <end position="237"/>
    </location>
</feature>
<accession>A0A2T0XKU4</accession>
<proteinExistence type="predicted"/>
<keyword evidence="1" id="KW-0732">Signal</keyword>
<evidence type="ECO:0000313" key="4">
    <source>
        <dbReference type="Proteomes" id="UP000238308"/>
    </source>
</evidence>
<dbReference type="PANTHER" id="PTHR35936:SF17">
    <property type="entry name" value="ARGININE-BINDING EXTRACELLULAR PROTEIN ARTP"/>
    <property type="match status" value="1"/>
</dbReference>
<name>A0A2T0XKU4_9BURK</name>
<keyword evidence="4" id="KW-1185">Reference proteome</keyword>
<dbReference type="Gene3D" id="3.40.190.10">
    <property type="entry name" value="Periplasmic binding protein-like II"/>
    <property type="match status" value="2"/>
</dbReference>
<gene>
    <name evidence="3" type="ORF">BCM14_0958</name>
</gene>
<protein>
    <submittedName>
        <fullName evidence="3">Amino acid ABC transporter substrate-binding protein (PAAT family)</fullName>
    </submittedName>
</protein>
<dbReference type="InterPro" id="IPR001638">
    <property type="entry name" value="Solute-binding_3/MltF_N"/>
</dbReference>
<dbReference type="SMART" id="SM00062">
    <property type="entry name" value="PBPb"/>
    <property type="match status" value="1"/>
</dbReference>
<dbReference type="EMBL" id="PVTV01000011">
    <property type="protein sequence ID" value="PRY99510.1"/>
    <property type="molecule type" value="Genomic_DNA"/>
</dbReference>
<dbReference type="SUPFAM" id="SSF53850">
    <property type="entry name" value="Periplasmic binding protein-like II"/>
    <property type="match status" value="1"/>
</dbReference>
<dbReference type="PANTHER" id="PTHR35936">
    <property type="entry name" value="MEMBRANE-BOUND LYTIC MUREIN TRANSGLYCOSYLASE F"/>
    <property type="match status" value="1"/>
</dbReference>
<sequence>MVITAELTKAFAPTGVLRASLNMGNPVLANTDSTGQPYGMSIDLARALGAELNIPVELVVNKTAGKSVETMESGRADIGFFAIDPARGREIAFTWPYVLIEGFYLVRDADPITSNDQVDVAGKRVVVGKGSAYDLFLSRHLKQAEIVHAASSQAVVPTFIEQHIDVAAGVKQQLQMDTKGMKGVRLLPERFMVIRQAMGIAKDRGPQAALFLRHFVEKMKAQGFVKHSMTRHNIDGANVAPLGDADKDPLA</sequence>
<dbReference type="CDD" id="cd13623">
    <property type="entry name" value="PBP2_AA_hypothetical"/>
    <property type="match status" value="1"/>
</dbReference>
<evidence type="ECO:0000313" key="3">
    <source>
        <dbReference type="EMBL" id="PRY99510.1"/>
    </source>
</evidence>
<organism evidence="3 4">
    <name type="scientific">Jezberella montanilacus</name>
    <dbReference type="NCBI Taxonomy" id="323426"/>
    <lineage>
        <taxon>Bacteria</taxon>
        <taxon>Pseudomonadati</taxon>
        <taxon>Pseudomonadota</taxon>
        <taxon>Betaproteobacteria</taxon>
        <taxon>Burkholderiales</taxon>
        <taxon>Alcaligenaceae</taxon>
        <taxon>Jezberella</taxon>
    </lineage>
</organism>
<dbReference type="OrthoDB" id="571173at2"/>
<comment type="caution">
    <text evidence="3">The sequence shown here is derived from an EMBL/GenBank/DDBJ whole genome shotgun (WGS) entry which is preliminary data.</text>
</comment>
<reference evidence="3 4" key="1">
    <citation type="submission" date="2018-03" db="EMBL/GenBank/DDBJ databases">
        <title>Genomic Encyclopedia of Type Strains, Phase III (KMG-III): the genomes of soil and plant-associated and newly described type strains.</title>
        <authorList>
            <person name="Whitman W."/>
        </authorList>
    </citation>
    <scope>NUCLEOTIDE SEQUENCE [LARGE SCALE GENOMIC DNA]</scope>
    <source>
        <strain evidence="3 4">MWH-P2sevCIIIb</strain>
    </source>
</reference>
<evidence type="ECO:0000256" key="1">
    <source>
        <dbReference type="ARBA" id="ARBA00022729"/>
    </source>
</evidence>
<dbReference type="AlphaFoldDB" id="A0A2T0XKU4"/>